<keyword evidence="9" id="KW-1185">Reference proteome</keyword>
<dbReference type="STRING" id="33097.A0A150GEE2"/>
<comment type="function">
    <text evidence="5">Converts proline to delta-1-pyrroline-5-carboxylate.</text>
</comment>
<dbReference type="Proteomes" id="UP000075714">
    <property type="component" value="Unassembled WGS sequence"/>
</dbReference>
<evidence type="ECO:0000256" key="6">
    <source>
        <dbReference type="SAM" id="MobiDB-lite"/>
    </source>
</evidence>
<dbReference type="GO" id="GO:0004657">
    <property type="term" value="F:proline dehydrogenase activity"/>
    <property type="evidence" value="ECO:0007669"/>
    <property type="project" value="UniProtKB-EC"/>
</dbReference>
<dbReference type="PANTHER" id="PTHR13914">
    <property type="entry name" value="PROLINE OXIDASE"/>
    <property type="match status" value="1"/>
</dbReference>
<feature type="domain" description="Proline dehydrogenase" evidence="7">
    <location>
        <begin position="355"/>
        <end position="612"/>
    </location>
</feature>
<accession>A0A150GEE2</accession>
<dbReference type="EMBL" id="LSYV01000034">
    <property type="protein sequence ID" value="KXZ47720.1"/>
    <property type="molecule type" value="Genomic_DNA"/>
</dbReference>
<evidence type="ECO:0000313" key="9">
    <source>
        <dbReference type="Proteomes" id="UP000075714"/>
    </source>
</evidence>
<evidence type="ECO:0000256" key="4">
    <source>
        <dbReference type="ARBA" id="ARBA00023062"/>
    </source>
</evidence>
<dbReference type="GO" id="GO:0071949">
    <property type="term" value="F:FAD binding"/>
    <property type="evidence" value="ECO:0007669"/>
    <property type="project" value="TreeGrafter"/>
</dbReference>
<dbReference type="PANTHER" id="PTHR13914:SF0">
    <property type="entry name" value="PROLINE DEHYDROGENASE 1, MITOCHONDRIAL"/>
    <property type="match status" value="1"/>
</dbReference>
<dbReference type="InterPro" id="IPR015659">
    <property type="entry name" value="Proline_oxidase"/>
</dbReference>
<reference evidence="9" key="1">
    <citation type="journal article" date="2016" name="Nat. Commun.">
        <title>The Gonium pectorale genome demonstrates co-option of cell cycle regulation during the evolution of multicellularity.</title>
        <authorList>
            <person name="Hanschen E.R."/>
            <person name="Marriage T.N."/>
            <person name="Ferris P.J."/>
            <person name="Hamaji T."/>
            <person name="Toyoda A."/>
            <person name="Fujiyama A."/>
            <person name="Neme R."/>
            <person name="Noguchi H."/>
            <person name="Minakuchi Y."/>
            <person name="Suzuki M."/>
            <person name="Kawai-Toyooka H."/>
            <person name="Smith D.R."/>
            <person name="Sparks H."/>
            <person name="Anderson J."/>
            <person name="Bakaric R."/>
            <person name="Luria V."/>
            <person name="Karger A."/>
            <person name="Kirschner M.W."/>
            <person name="Durand P.M."/>
            <person name="Michod R.E."/>
            <person name="Nozaki H."/>
            <person name="Olson B.J."/>
        </authorList>
    </citation>
    <scope>NUCLEOTIDE SEQUENCE [LARGE SCALE GENOMIC DNA]</scope>
    <source>
        <strain evidence="9">NIES-2863</strain>
    </source>
</reference>
<evidence type="ECO:0000313" key="8">
    <source>
        <dbReference type="EMBL" id="KXZ47720.1"/>
    </source>
</evidence>
<evidence type="ECO:0000256" key="5">
    <source>
        <dbReference type="RuleBase" id="RU364054"/>
    </source>
</evidence>
<organism evidence="8 9">
    <name type="scientific">Gonium pectorale</name>
    <name type="common">Green alga</name>
    <dbReference type="NCBI Taxonomy" id="33097"/>
    <lineage>
        <taxon>Eukaryota</taxon>
        <taxon>Viridiplantae</taxon>
        <taxon>Chlorophyta</taxon>
        <taxon>core chlorophytes</taxon>
        <taxon>Chlorophyceae</taxon>
        <taxon>CS clade</taxon>
        <taxon>Chlamydomonadales</taxon>
        <taxon>Volvocaceae</taxon>
        <taxon>Gonium</taxon>
    </lineage>
</organism>
<proteinExistence type="inferred from homology"/>
<dbReference type="Gene3D" id="3.20.20.220">
    <property type="match status" value="2"/>
</dbReference>
<comment type="similarity">
    <text evidence="1 5">Belongs to the proline oxidase family.</text>
</comment>
<keyword evidence="3 5" id="KW-0560">Oxidoreductase</keyword>
<dbReference type="EC" id="1.5.5.2" evidence="2 5"/>
<evidence type="ECO:0000256" key="1">
    <source>
        <dbReference type="ARBA" id="ARBA00005869"/>
    </source>
</evidence>
<protein>
    <recommendedName>
        <fullName evidence="2 5">Proline dehydrogenase</fullName>
        <ecNumber evidence="2 5">1.5.5.2</ecNumber>
    </recommendedName>
</protein>
<dbReference type="AlphaFoldDB" id="A0A150GEE2"/>
<comment type="cofactor">
    <cofactor evidence="5">
        <name>FAD</name>
        <dbReference type="ChEBI" id="CHEBI:57692"/>
    </cofactor>
</comment>
<keyword evidence="4 5" id="KW-0642">Proline metabolism</keyword>
<dbReference type="GO" id="GO:0010133">
    <property type="term" value="P:L-proline catabolic process to L-glutamate"/>
    <property type="evidence" value="ECO:0007669"/>
    <property type="project" value="TreeGrafter"/>
</dbReference>
<dbReference type="SUPFAM" id="SSF51730">
    <property type="entry name" value="FAD-linked oxidoreductase"/>
    <property type="match status" value="1"/>
</dbReference>
<keyword evidence="5" id="KW-0274">FAD</keyword>
<evidence type="ECO:0000256" key="3">
    <source>
        <dbReference type="ARBA" id="ARBA00023002"/>
    </source>
</evidence>
<sequence>MGFQFQDPKTSCEHLRTDELLRALLVLSLCTFQRIVQHIARLLLEHYHYNQQHQQQKQQQQHQLPADGVRGTGPAAAAAPLLAWLRDALYRHFCAGAAARDVWTVMNRLRANNVGAVLEWAEEPALAGFYEEREETGASTPADAAHQPTDSPPAVQPPVAARSLRSATTPASPPSPWSVSARPTAAAAAAEAPYESLRTMPLCEYRGEELCQRRAKAADIAIDAAAMTAGALPSPVFCALKLPALGDARLLEKLSAALGRVTGLFRQHDPEGSGFVSQADFDACYERLAPQTGPAAPLVALELSRLFIEDSSGRVDYVSWVQRLQLPSLLAAAEQLQRLTAATGVSRGDEGESSWPMSEQEHARLRELLARLNSLADRAVSKGVKLLIDAEHGSLRPAVEHITHGLMRRYNRARAGHPGGPAAGHNNGGCEAAVFATYQAGAGLTAYLRDAPQRLAADLARAERQGYTLGAKLVGRGVCGAYLPLELRWAADACLPPPVWSSAAQTHASFDACAELLLAGAQRGGAEVMLATNNPERVAAAQAAMAARGLAPTPAGDTSDGDCEGCSGGGAPVYFAQLLGVSDALSFALGDLGYRVYKFVPYGEQDNVVPYLADGKDLRLVQAELLRRLADACRAFVAARAGAALAGRQEASRSLAA</sequence>
<gene>
    <name evidence="8" type="ORF">GPECTOR_33g602</name>
</gene>
<evidence type="ECO:0000259" key="7">
    <source>
        <dbReference type="Pfam" id="PF01619"/>
    </source>
</evidence>
<dbReference type="GO" id="GO:0005739">
    <property type="term" value="C:mitochondrion"/>
    <property type="evidence" value="ECO:0007669"/>
    <property type="project" value="TreeGrafter"/>
</dbReference>
<comment type="catalytic activity">
    <reaction evidence="5">
        <text>L-proline + a quinone = (S)-1-pyrroline-5-carboxylate + a quinol + H(+)</text>
        <dbReference type="Rhea" id="RHEA:23784"/>
        <dbReference type="ChEBI" id="CHEBI:15378"/>
        <dbReference type="ChEBI" id="CHEBI:17388"/>
        <dbReference type="ChEBI" id="CHEBI:24646"/>
        <dbReference type="ChEBI" id="CHEBI:60039"/>
        <dbReference type="ChEBI" id="CHEBI:132124"/>
        <dbReference type="EC" id="1.5.5.2"/>
    </reaction>
</comment>
<dbReference type="InterPro" id="IPR029041">
    <property type="entry name" value="FAD-linked_oxidoreductase-like"/>
</dbReference>
<keyword evidence="5" id="KW-0285">Flavoprotein</keyword>
<comment type="caution">
    <text evidence="8">The sequence shown here is derived from an EMBL/GenBank/DDBJ whole genome shotgun (WGS) entry which is preliminary data.</text>
</comment>
<dbReference type="OrthoDB" id="5464at2759"/>
<name>A0A150GEE2_GONPE</name>
<evidence type="ECO:0000256" key="2">
    <source>
        <dbReference type="ARBA" id="ARBA00012695"/>
    </source>
</evidence>
<feature type="region of interest" description="Disordered" evidence="6">
    <location>
        <begin position="132"/>
        <end position="180"/>
    </location>
</feature>
<dbReference type="Pfam" id="PF01619">
    <property type="entry name" value="Pro_dh"/>
    <property type="match status" value="1"/>
</dbReference>
<dbReference type="InterPro" id="IPR002872">
    <property type="entry name" value="Proline_DH_dom"/>
</dbReference>